<feature type="non-terminal residue" evidence="3">
    <location>
        <position position="130"/>
    </location>
</feature>
<keyword evidence="1" id="KW-0472">Membrane</keyword>
<dbReference type="InterPro" id="IPR001107">
    <property type="entry name" value="Band_7"/>
</dbReference>
<gene>
    <name evidence="3" type="ORF">METZ01_LOCUS392625</name>
</gene>
<dbReference type="Pfam" id="PF01145">
    <property type="entry name" value="Band_7"/>
    <property type="match status" value="1"/>
</dbReference>
<name>A0A382V1H7_9ZZZZ</name>
<dbReference type="PANTHER" id="PTHR42911:SF1">
    <property type="entry name" value="MODULATOR OF FTSH PROTEASE HFLC"/>
    <property type="match status" value="1"/>
</dbReference>
<feature type="transmembrane region" description="Helical" evidence="1">
    <location>
        <begin position="22"/>
        <end position="42"/>
    </location>
</feature>
<accession>A0A382V1H7</accession>
<evidence type="ECO:0000259" key="2">
    <source>
        <dbReference type="Pfam" id="PF01145"/>
    </source>
</evidence>
<dbReference type="AlphaFoldDB" id="A0A382V1H7"/>
<protein>
    <recommendedName>
        <fullName evidence="2">Band 7 domain-containing protein</fullName>
    </recommendedName>
</protein>
<keyword evidence="1" id="KW-1133">Transmembrane helix</keyword>
<sequence length="130" mass="15316">MAQNIKFGDLDLQIPSFDFNKIGRFIPIIIILILATFSFYTVDAYENGVVLRLGKYSHTTTPGLQFKIPFIDQVYRVKVDKQFKREFGFRTIQAGVQTQYSKRNYYQESWMLTGDLNIADVRWIIQYKIK</sequence>
<evidence type="ECO:0000256" key="1">
    <source>
        <dbReference type="SAM" id="Phobius"/>
    </source>
</evidence>
<dbReference type="EMBL" id="UINC01148089">
    <property type="protein sequence ID" value="SVD39771.1"/>
    <property type="molecule type" value="Genomic_DNA"/>
</dbReference>
<organism evidence="3">
    <name type="scientific">marine metagenome</name>
    <dbReference type="NCBI Taxonomy" id="408172"/>
    <lineage>
        <taxon>unclassified sequences</taxon>
        <taxon>metagenomes</taxon>
        <taxon>ecological metagenomes</taxon>
    </lineage>
</organism>
<evidence type="ECO:0000313" key="3">
    <source>
        <dbReference type="EMBL" id="SVD39771.1"/>
    </source>
</evidence>
<feature type="domain" description="Band 7" evidence="2">
    <location>
        <begin position="41"/>
        <end position="129"/>
    </location>
</feature>
<proteinExistence type="predicted"/>
<dbReference type="PANTHER" id="PTHR42911">
    <property type="entry name" value="MODULATOR OF FTSH PROTEASE HFLC"/>
    <property type="match status" value="1"/>
</dbReference>
<reference evidence="3" key="1">
    <citation type="submission" date="2018-05" db="EMBL/GenBank/DDBJ databases">
        <authorList>
            <person name="Lanie J.A."/>
            <person name="Ng W.-L."/>
            <person name="Kazmierczak K.M."/>
            <person name="Andrzejewski T.M."/>
            <person name="Davidsen T.M."/>
            <person name="Wayne K.J."/>
            <person name="Tettelin H."/>
            <person name="Glass J.I."/>
            <person name="Rusch D."/>
            <person name="Podicherti R."/>
            <person name="Tsui H.-C.T."/>
            <person name="Winkler M.E."/>
        </authorList>
    </citation>
    <scope>NUCLEOTIDE SEQUENCE</scope>
</reference>
<keyword evidence="1" id="KW-0812">Transmembrane</keyword>